<feature type="signal peptide" evidence="1">
    <location>
        <begin position="1"/>
        <end position="21"/>
    </location>
</feature>
<protein>
    <recommendedName>
        <fullName evidence="4">Exopolysaccharide biosynthesis protein YbjH</fullName>
    </recommendedName>
</protein>
<dbReference type="AlphaFoldDB" id="A0A6M4GUY4"/>
<evidence type="ECO:0000313" key="3">
    <source>
        <dbReference type="Proteomes" id="UP000501534"/>
    </source>
</evidence>
<reference evidence="2 3" key="1">
    <citation type="submission" date="2020-04" db="EMBL/GenBank/DDBJ databases">
        <title>Usitatibacter rugosus gen. nov., sp. nov. and Usitatibacter palustris sp. nov., novel members of Usitatibacteraceae fam. nov. within the order Nitrosomonadales isolated from soil.</title>
        <authorList>
            <person name="Huber K.J."/>
            <person name="Neumann-Schaal M."/>
            <person name="Geppert A."/>
            <person name="Luckner M."/>
            <person name="Wanner G."/>
            <person name="Overmann J."/>
        </authorList>
    </citation>
    <scope>NUCLEOTIDE SEQUENCE [LARGE SCALE GENOMIC DNA]</scope>
    <source>
        <strain evidence="2 3">0125_3</strain>
    </source>
</reference>
<evidence type="ECO:0008006" key="4">
    <source>
        <dbReference type="Google" id="ProtNLM"/>
    </source>
</evidence>
<keyword evidence="3" id="KW-1185">Reference proteome</keyword>
<dbReference type="EMBL" id="CP053069">
    <property type="protein sequence ID" value="QJR10842.1"/>
    <property type="molecule type" value="Genomic_DNA"/>
</dbReference>
<evidence type="ECO:0000313" key="2">
    <source>
        <dbReference type="EMBL" id="QJR10842.1"/>
    </source>
</evidence>
<keyword evidence="1" id="KW-0732">Signal</keyword>
<sequence length="721" mass="78987">MARAVARAVALALAGPLPAAAQAVTEGWQISGTNVLRAERYDASGDRTFVPYPFLGNTGYDEFNIAGLSRPSPYSMRRFLVAGVVNDSPYRSQDKGVVPERLNFMAESGEWAWAWRAEAGDFFAFTTMRTQQRSLKGASVELQPALDPSIRQSIVLFGGAAQPNWRDAQWSDDNTLGVSWLVDTDRFGRWNANVLRNARGANERFSRSEDQSQTVASLAAESLFDLASWKLRVEGEVARMKGDYDSFDPAVDGRDRSDSGYFAQVSAYDPVYNVRLRAERYGRDYRPFGAVTPADRRSLEAFAGANLPQGMSLRLRLQDYSDQHESANPLETRVAGANLSGSYAPWALSGMLDAFVQDSERDDRSIDSRFSQLALNLTRPMGGGWIAQLNAMRLDFDDHANDAFSSTTSQVQVAAILPVTWGAVSGSVTPGVMYRRITGFGATRDWQPTLAMALFGGPHRFTLNVGGLKQDPRLETAPDVATVNAAFDYRYRWGRHEFGVDATLFERRPSPGTDSSAWRLGASWTWFFENAPAATVRSSQGYTLAQATPVPDRVALNASLLAKLTPGQPLAAVEASLAASGIGAGVAEPRAQVYEARIIEEIEQRQRLVITHDAGIVDRVALLVSLDGVADASRVYERVRRALLDAYGAPTTTFDEGAWSPTYARDIAAGKLIRITEWATPNGVLKLGLPRRLDGVARIEVHHARTSASPRDTNWGIEAVR</sequence>
<organism evidence="2 3">
    <name type="scientific">Usitatibacter rugosus</name>
    <dbReference type="NCBI Taxonomy" id="2732067"/>
    <lineage>
        <taxon>Bacteria</taxon>
        <taxon>Pseudomonadati</taxon>
        <taxon>Pseudomonadota</taxon>
        <taxon>Betaproteobacteria</taxon>
        <taxon>Nitrosomonadales</taxon>
        <taxon>Usitatibacteraceae</taxon>
        <taxon>Usitatibacter</taxon>
    </lineage>
</organism>
<name>A0A6M4GUY4_9PROT</name>
<gene>
    <name evidence="2" type="ORF">DSM104443_01912</name>
</gene>
<dbReference type="Proteomes" id="UP000501534">
    <property type="component" value="Chromosome"/>
</dbReference>
<proteinExistence type="predicted"/>
<evidence type="ECO:0000256" key="1">
    <source>
        <dbReference type="SAM" id="SignalP"/>
    </source>
</evidence>
<accession>A0A6M4GUY4</accession>
<dbReference type="KEGG" id="uru:DSM104443_01912"/>
<feature type="chain" id="PRO_5026927828" description="Exopolysaccharide biosynthesis protein YbjH" evidence="1">
    <location>
        <begin position="22"/>
        <end position="721"/>
    </location>
</feature>
<dbReference type="RefSeq" id="WP_171091682.1">
    <property type="nucleotide sequence ID" value="NZ_CP053069.1"/>
</dbReference>